<evidence type="ECO:0000313" key="1">
    <source>
        <dbReference type="EMBL" id="KFI93512.1"/>
    </source>
</evidence>
<gene>
    <name evidence="1" type="ORF">BISA_1600</name>
</gene>
<dbReference type="Proteomes" id="UP000029066">
    <property type="component" value="Unassembled WGS sequence"/>
</dbReference>
<name>A0A087DDB2_9BIFI</name>
<proteinExistence type="predicted"/>
<organism evidence="1 2">
    <name type="scientific">Bifidobacterium saguini DSM 23967</name>
    <dbReference type="NCBI Taxonomy" id="1437607"/>
    <lineage>
        <taxon>Bacteria</taxon>
        <taxon>Bacillati</taxon>
        <taxon>Actinomycetota</taxon>
        <taxon>Actinomycetes</taxon>
        <taxon>Bifidobacteriales</taxon>
        <taxon>Bifidobacteriaceae</taxon>
        <taxon>Bifidobacterium</taxon>
    </lineage>
</organism>
<protein>
    <submittedName>
        <fullName evidence="1">Uncharacterized protein</fullName>
    </submittedName>
</protein>
<comment type="caution">
    <text evidence="1">The sequence shown here is derived from an EMBL/GenBank/DDBJ whole genome shotgun (WGS) entry which is preliminary data.</text>
</comment>
<accession>A0A087DDB2</accession>
<sequence>MSDSIKPFRTVHVLCAKDTQGIPAKLFENSPSPSGRVADAAAWSEVGYWAGEAARYRRVGVGLEWSAAVCASGSLASLCLSVFPVAVLLIAVSAVCAFGCFRASVEEDAALTFRDWSMPTVAGAGEE</sequence>
<dbReference type="AlphaFoldDB" id="A0A087DDB2"/>
<dbReference type="RefSeq" id="WP_033890151.1">
    <property type="nucleotide sequence ID" value="NZ_JDUT01000005.1"/>
</dbReference>
<dbReference type="EMBL" id="JGZN01000005">
    <property type="protein sequence ID" value="KFI93512.1"/>
    <property type="molecule type" value="Genomic_DNA"/>
</dbReference>
<evidence type="ECO:0000313" key="2">
    <source>
        <dbReference type="Proteomes" id="UP000029066"/>
    </source>
</evidence>
<reference evidence="1 2" key="1">
    <citation type="submission" date="2014-03" db="EMBL/GenBank/DDBJ databases">
        <title>Genomics of Bifidobacteria.</title>
        <authorList>
            <person name="Ventura M."/>
            <person name="Milani C."/>
            <person name="Lugli G.A."/>
        </authorList>
    </citation>
    <scope>NUCLEOTIDE SEQUENCE [LARGE SCALE GENOMIC DNA]</scope>
    <source>
        <strain evidence="1 2">DSM 23967</strain>
    </source>
</reference>